<dbReference type="Proteomes" id="UP000215914">
    <property type="component" value="Unassembled WGS sequence"/>
</dbReference>
<evidence type="ECO:0000313" key="2">
    <source>
        <dbReference type="Proteomes" id="UP000215914"/>
    </source>
</evidence>
<gene>
    <name evidence="1" type="ORF">HanXRQr2_Chr17g0822871</name>
</gene>
<dbReference type="EMBL" id="MNCJ02000332">
    <property type="protein sequence ID" value="KAF5757118.1"/>
    <property type="molecule type" value="Genomic_DNA"/>
</dbReference>
<reference evidence="1" key="1">
    <citation type="journal article" date="2017" name="Nature">
        <title>The sunflower genome provides insights into oil metabolism, flowering and Asterid evolution.</title>
        <authorList>
            <person name="Badouin H."/>
            <person name="Gouzy J."/>
            <person name="Grassa C.J."/>
            <person name="Murat F."/>
            <person name="Staton S.E."/>
            <person name="Cottret L."/>
            <person name="Lelandais-Briere C."/>
            <person name="Owens G.L."/>
            <person name="Carrere S."/>
            <person name="Mayjonade B."/>
            <person name="Legrand L."/>
            <person name="Gill N."/>
            <person name="Kane N.C."/>
            <person name="Bowers J.E."/>
            <person name="Hubner S."/>
            <person name="Bellec A."/>
            <person name="Berard A."/>
            <person name="Berges H."/>
            <person name="Blanchet N."/>
            <person name="Boniface M.C."/>
            <person name="Brunel D."/>
            <person name="Catrice O."/>
            <person name="Chaidir N."/>
            <person name="Claudel C."/>
            <person name="Donnadieu C."/>
            <person name="Faraut T."/>
            <person name="Fievet G."/>
            <person name="Helmstetter N."/>
            <person name="King M."/>
            <person name="Knapp S.J."/>
            <person name="Lai Z."/>
            <person name="Le Paslier M.C."/>
            <person name="Lippi Y."/>
            <person name="Lorenzon L."/>
            <person name="Mandel J.R."/>
            <person name="Marage G."/>
            <person name="Marchand G."/>
            <person name="Marquand E."/>
            <person name="Bret-Mestries E."/>
            <person name="Morien E."/>
            <person name="Nambeesan S."/>
            <person name="Nguyen T."/>
            <person name="Pegot-Espagnet P."/>
            <person name="Pouilly N."/>
            <person name="Raftis F."/>
            <person name="Sallet E."/>
            <person name="Schiex T."/>
            <person name="Thomas J."/>
            <person name="Vandecasteele C."/>
            <person name="Vares D."/>
            <person name="Vear F."/>
            <person name="Vautrin S."/>
            <person name="Crespi M."/>
            <person name="Mangin B."/>
            <person name="Burke J.M."/>
            <person name="Salse J."/>
            <person name="Munos S."/>
            <person name="Vincourt P."/>
            <person name="Rieseberg L.H."/>
            <person name="Langlade N.B."/>
        </authorList>
    </citation>
    <scope>NUCLEOTIDE SEQUENCE</scope>
    <source>
        <tissue evidence="1">Leaves</tissue>
    </source>
</reference>
<proteinExistence type="predicted"/>
<name>A0A9K3DMS5_HELAN</name>
<sequence>MSRFVTDVQVYLHLLDRTLVRTASFVGIRERMRERISSGNMLSMSSTFSVEELILYGS</sequence>
<protein>
    <submittedName>
        <fullName evidence="1">Uncharacterized protein</fullName>
    </submittedName>
</protein>
<dbReference type="AlphaFoldDB" id="A0A9K3DMS5"/>
<accession>A0A9K3DMS5</accession>
<evidence type="ECO:0000313" key="1">
    <source>
        <dbReference type="EMBL" id="KAF5757118.1"/>
    </source>
</evidence>
<comment type="caution">
    <text evidence="1">The sequence shown here is derived from an EMBL/GenBank/DDBJ whole genome shotgun (WGS) entry which is preliminary data.</text>
</comment>
<dbReference type="Gramene" id="mRNA:HanXRQr2_Chr17g0822871">
    <property type="protein sequence ID" value="CDS:HanXRQr2_Chr17g0822871.1"/>
    <property type="gene ID" value="HanXRQr2_Chr17g0822871"/>
</dbReference>
<reference evidence="1" key="2">
    <citation type="submission" date="2020-06" db="EMBL/GenBank/DDBJ databases">
        <title>Helianthus annuus Genome sequencing and assembly Release 2.</title>
        <authorList>
            <person name="Gouzy J."/>
            <person name="Langlade N."/>
            <person name="Munos S."/>
        </authorList>
    </citation>
    <scope>NUCLEOTIDE SEQUENCE</scope>
    <source>
        <tissue evidence="1">Leaves</tissue>
    </source>
</reference>
<keyword evidence="2" id="KW-1185">Reference proteome</keyword>
<organism evidence="1 2">
    <name type="scientific">Helianthus annuus</name>
    <name type="common">Common sunflower</name>
    <dbReference type="NCBI Taxonomy" id="4232"/>
    <lineage>
        <taxon>Eukaryota</taxon>
        <taxon>Viridiplantae</taxon>
        <taxon>Streptophyta</taxon>
        <taxon>Embryophyta</taxon>
        <taxon>Tracheophyta</taxon>
        <taxon>Spermatophyta</taxon>
        <taxon>Magnoliopsida</taxon>
        <taxon>eudicotyledons</taxon>
        <taxon>Gunneridae</taxon>
        <taxon>Pentapetalae</taxon>
        <taxon>asterids</taxon>
        <taxon>campanulids</taxon>
        <taxon>Asterales</taxon>
        <taxon>Asteraceae</taxon>
        <taxon>Asteroideae</taxon>
        <taxon>Heliantheae alliance</taxon>
        <taxon>Heliantheae</taxon>
        <taxon>Helianthus</taxon>
    </lineage>
</organism>